<proteinExistence type="predicted"/>
<evidence type="ECO:0000313" key="1">
    <source>
        <dbReference type="EMBL" id="KRL13460.1"/>
    </source>
</evidence>
<dbReference type="Pfam" id="PF12917">
    <property type="entry name" value="YfbR-like"/>
    <property type="match status" value="1"/>
</dbReference>
<keyword evidence="2" id="KW-1185">Reference proteome</keyword>
<reference evidence="1 2" key="1">
    <citation type="journal article" date="2015" name="Genome Announc.">
        <title>Expanding the biotechnology potential of lactobacilli through comparative genomics of 213 strains and associated genera.</title>
        <authorList>
            <person name="Sun Z."/>
            <person name="Harris H.M."/>
            <person name="McCann A."/>
            <person name="Guo C."/>
            <person name="Argimon S."/>
            <person name="Zhang W."/>
            <person name="Yang X."/>
            <person name="Jeffery I.B."/>
            <person name="Cooney J.C."/>
            <person name="Kagawa T.F."/>
            <person name="Liu W."/>
            <person name="Song Y."/>
            <person name="Salvetti E."/>
            <person name="Wrobel A."/>
            <person name="Rasinkangas P."/>
            <person name="Parkhill J."/>
            <person name="Rea M.C."/>
            <person name="O'Sullivan O."/>
            <person name="Ritari J."/>
            <person name="Douillard F.P."/>
            <person name="Paul Ross R."/>
            <person name="Yang R."/>
            <person name="Briner A.E."/>
            <person name="Felis G.E."/>
            <person name="de Vos W.M."/>
            <person name="Barrangou R."/>
            <person name="Klaenhammer T.R."/>
            <person name="Caufield P.W."/>
            <person name="Cui Y."/>
            <person name="Zhang H."/>
            <person name="O'Toole P.W."/>
        </authorList>
    </citation>
    <scope>NUCLEOTIDE SEQUENCE [LARGE SCALE GENOMIC DNA]</scope>
    <source>
        <strain evidence="1 2">DSM 12744</strain>
    </source>
</reference>
<evidence type="ECO:0000313" key="2">
    <source>
        <dbReference type="Proteomes" id="UP000051330"/>
    </source>
</evidence>
<dbReference type="STRING" id="1423792.FD09_GL002294"/>
<dbReference type="PATRIC" id="fig|1423792.3.peg.2333"/>
<comment type="caution">
    <text evidence="1">The sequence shown here is derived from an EMBL/GenBank/DDBJ whole genome shotgun (WGS) entry which is preliminary data.</text>
</comment>
<dbReference type="SUPFAM" id="SSF109604">
    <property type="entry name" value="HD-domain/PDEase-like"/>
    <property type="match status" value="1"/>
</dbReference>
<dbReference type="Gene3D" id="1.10.3210.10">
    <property type="entry name" value="Hypothetical protein af1432"/>
    <property type="match status" value="1"/>
</dbReference>
<sequence>MGLHQYITGLTNLEWLDRAPGFFKYQQHSVAAHSFKVAAIAQMLGDIEELHGNKIDWKMLYEKSLNHDYTERFIGDIKTPVKYATKELRHMLARVETHMTENFIQNEIPSELQNIYRRRLGEGKDDSLEGKILSVADKVDLLYESFGEIQKGNPETVYSDIFRESLTTIVAFKEMPSVQYFLTNVLPDLLNEDFTDRDKLAKITKEIMPEYHFAKEQ</sequence>
<name>A0A0R1N582_9LACO</name>
<gene>
    <name evidence="1" type="ORF">FD09_GL002294</name>
</gene>
<keyword evidence="1" id="KW-0378">Hydrolase</keyword>
<dbReference type="OrthoDB" id="9812744at2"/>
<dbReference type="AlphaFoldDB" id="A0A0R1N582"/>
<organism evidence="1 2">
    <name type="scientific">Schleiferilactobacillus perolens DSM 12744</name>
    <dbReference type="NCBI Taxonomy" id="1423792"/>
    <lineage>
        <taxon>Bacteria</taxon>
        <taxon>Bacillati</taxon>
        <taxon>Bacillota</taxon>
        <taxon>Bacilli</taxon>
        <taxon>Lactobacillales</taxon>
        <taxon>Lactobacillaceae</taxon>
        <taxon>Schleiferilactobacillus</taxon>
    </lineage>
</organism>
<protein>
    <submittedName>
        <fullName evidence="1">HD superfamily hydrolase</fullName>
    </submittedName>
</protein>
<accession>A0A0R1N582</accession>
<dbReference type="EMBL" id="AZEC01000004">
    <property type="protein sequence ID" value="KRL13460.1"/>
    <property type="molecule type" value="Genomic_DNA"/>
</dbReference>
<dbReference type="GO" id="GO:0016787">
    <property type="term" value="F:hydrolase activity"/>
    <property type="evidence" value="ECO:0007669"/>
    <property type="project" value="UniProtKB-KW"/>
</dbReference>
<dbReference type="Proteomes" id="UP000051330">
    <property type="component" value="Unassembled WGS sequence"/>
</dbReference>
<dbReference type="RefSeq" id="WP_057819468.1">
    <property type="nucleotide sequence ID" value="NZ_AZEC01000004.1"/>
</dbReference>